<dbReference type="SUPFAM" id="SSF46785">
    <property type="entry name" value="Winged helix' DNA-binding domain"/>
    <property type="match status" value="1"/>
</dbReference>
<comment type="similarity">
    <text evidence="1">Belongs to the LysR transcriptional regulatory family.</text>
</comment>
<keyword evidence="2" id="KW-0805">Transcription regulation</keyword>
<sequence length="287" mass="31862">MELISLKTFKTVAEQGGVLAASRLLHTVQSNITARIKRLEEELGSELFYRKGRGLELTPTGHTLLEYANKLLHLEQQACMAVKQVGESVGEIRIGSMESFAATRMPGLIQTLRKAHPKLLPRITTETSSELIQHILNYRLDCAFVGGPIEHEQLICQQVLVEELVLVSAKNMEVPDSLILFREGCAYRERALDWLKANGRIDTEIMNMGTQEGILGCVAVGLGFTLVPRKVVEESRYVNDLTMVLLAPEYSQVPTLLVTHKDAAPMSGIHTLLGLFKDDLPEWESAA</sequence>
<evidence type="ECO:0000256" key="2">
    <source>
        <dbReference type="ARBA" id="ARBA00023015"/>
    </source>
</evidence>
<keyword evidence="3" id="KW-0238">DNA-binding</keyword>
<dbReference type="InterPro" id="IPR036388">
    <property type="entry name" value="WH-like_DNA-bd_sf"/>
</dbReference>
<dbReference type="SUPFAM" id="SSF53850">
    <property type="entry name" value="Periplasmic binding protein-like II"/>
    <property type="match status" value="1"/>
</dbReference>
<dbReference type="PRINTS" id="PR00039">
    <property type="entry name" value="HTHLYSR"/>
</dbReference>
<dbReference type="PANTHER" id="PTHR30126">
    <property type="entry name" value="HTH-TYPE TRANSCRIPTIONAL REGULATOR"/>
    <property type="match status" value="1"/>
</dbReference>
<evidence type="ECO:0000313" key="6">
    <source>
        <dbReference type="EMBL" id="MEM5537509.1"/>
    </source>
</evidence>
<dbReference type="InterPro" id="IPR005119">
    <property type="entry name" value="LysR_subst-bd"/>
</dbReference>
<dbReference type="InterPro" id="IPR036390">
    <property type="entry name" value="WH_DNA-bd_sf"/>
</dbReference>
<comment type="caution">
    <text evidence="6">The sequence shown here is derived from an EMBL/GenBank/DDBJ whole genome shotgun (WGS) entry which is preliminary data.</text>
</comment>
<dbReference type="Pfam" id="PF03466">
    <property type="entry name" value="LysR_substrate"/>
    <property type="match status" value="1"/>
</dbReference>
<dbReference type="Proteomes" id="UP001449225">
    <property type="component" value="Unassembled WGS sequence"/>
</dbReference>
<keyword evidence="7" id="KW-1185">Reference proteome</keyword>
<evidence type="ECO:0000259" key="5">
    <source>
        <dbReference type="PROSITE" id="PS50931"/>
    </source>
</evidence>
<dbReference type="Gene3D" id="3.40.190.10">
    <property type="entry name" value="Periplasmic binding protein-like II"/>
    <property type="match status" value="2"/>
</dbReference>
<gene>
    <name evidence="6" type="ORF">WNY58_14055</name>
</gene>
<dbReference type="Gene3D" id="1.10.10.10">
    <property type="entry name" value="Winged helix-like DNA-binding domain superfamily/Winged helix DNA-binding domain"/>
    <property type="match status" value="1"/>
</dbReference>
<dbReference type="InterPro" id="IPR000847">
    <property type="entry name" value="LysR_HTH_N"/>
</dbReference>
<organism evidence="6 7">
    <name type="scientific">Neptuniibacter pectenicola</name>
    <dbReference type="NCBI Taxonomy" id="1806669"/>
    <lineage>
        <taxon>Bacteria</taxon>
        <taxon>Pseudomonadati</taxon>
        <taxon>Pseudomonadota</taxon>
        <taxon>Gammaproteobacteria</taxon>
        <taxon>Oceanospirillales</taxon>
        <taxon>Oceanospirillaceae</taxon>
        <taxon>Neptuniibacter</taxon>
    </lineage>
</organism>
<protein>
    <submittedName>
        <fullName evidence="6">LysR substrate-binding domain-containing protein</fullName>
    </submittedName>
</protein>
<dbReference type="Pfam" id="PF00126">
    <property type="entry name" value="HTH_1"/>
    <property type="match status" value="1"/>
</dbReference>
<dbReference type="RefSeq" id="WP_339891866.1">
    <property type="nucleotide sequence ID" value="NZ_CAXBCE010000032.1"/>
</dbReference>
<dbReference type="PANTHER" id="PTHR30126:SF40">
    <property type="entry name" value="HTH-TYPE TRANSCRIPTIONAL REGULATOR GLTR"/>
    <property type="match status" value="1"/>
</dbReference>
<reference evidence="6 7" key="1">
    <citation type="submission" date="2024-03" db="EMBL/GenBank/DDBJ databases">
        <title>Community enrichment and isolation of bacterial strains for fucoidan degradation.</title>
        <authorList>
            <person name="Sichert A."/>
        </authorList>
    </citation>
    <scope>NUCLEOTIDE SEQUENCE [LARGE SCALE GENOMIC DNA]</scope>
    <source>
        <strain evidence="6 7">AS76</strain>
    </source>
</reference>
<name>A0ABU9TUX1_9GAMM</name>
<feature type="domain" description="HTH lysR-type" evidence="5">
    <location>
        <begin position="1"/>
        <end position="58"/>
    </location>
</feature>
<accession>A0ABU9TUX1</accession>
<dbReference type="EMBL" id="JBBMRA010000015">
    <property type="protein sequence ID" value="MEM5537509.1"/>
    <property type="molecule type" value="Genomic_DNA"/>
</dbReference>
<proteinExistence type="inferred from homology"/>
<evidence type="ECO:0000256" key="1">
    <source>
        <dbReference type="ARBA" id="ARBA00009437"/>
    </source>
</evidence>
<keyword evidence="4" id="KW-0804">Transcription</keyword>
<evidence type="ECO:0000256" key="4">
    <source>
        <dbReference type="ARBA" id="ARBA00023163"/>
    </source>
</evidence>
<dbReference type="PROSITE" id="PS50931">
    <property type="entry name" value="HTH_LYSR"/>
    <property type="match status" value="1"/>
</dbReference>
<evidence type="ECO:0000256" key="3">
    <source>
        <dbReference type="ARBA" id="ARBA00023125"/>
    </source>
</evidence>
<evidence type="ECO:0000313" key="7">
    <source>
        <dbReference type="Proteomes" id="UP001449225"/>
    </source>
</evidence>